<proteinExistence type="predicted"/>
<feature type="non-terminal residue" evidence="1">
    <location>
        <position position="1"/>
    </location>
</feature>
<protein>
    <submittedName>
        <fullName evidence="1">Uncharacterized protein</fullName>
    </submittedName>
</protein>
<comment type="caution">
    <text evidence="1">The sequence shown here is derived from an EMBL/GenBank/DDBJ whole genome shotgun (WGS) entry which is preliminary data.</text>
</comment>
<name>J9GH61_9ZZZZ</name>
<reference evidence="1" key="1">
    <citation type="journal article" date="2012" name="PLoS ONE">
        <title>Gene sets for utilization of primary and secondary nutrition supplies in the distal gut of endangered iberian lynx.</title>
        <authorList>
            <person name="Alcaide M."/>
            <person name="Messina E."/>
            <person name="Richter M."/>
            <person name="Bargiela R."/>
            <person name="Peplies J."/>
            <person name="Huws S.A."/>
            <person name="Newbold C.J."/>
            <person name="Golyshin P.N."/>
            <person name="Simon M.A."/>
            <person name="Lopez G."/>
            <person name="Yakimov M.M."/>
            <person name="Ferrer M."/>
        </authorList>
    </citation>
    <scope>NUCLEOTIDE SEQUENCE</scope>
</reference>
<gene>
    <name evidence="1" type="ORF">EVA_13149</name>
</gene>
<dbReference type="AlphaFoldDB" id="J9GH61"/>
<accession>J9GH61</accession>
<dbReference type="EMBL" id="AMCI01004125">
    <property type="protein sequence ID" value="EJW98744.1"/>
    <property type="molecule type" value="Genomic_DNA"/>
</dbReference>
<sequence length="33" mass="3618">KGEAQITQFGTKEGLAPVMFEDKKDSCQSPFLS</sequence>
<organism evidence="1">
    <name type="scientific">gut metagenome</name>
    <dbReference type="NCBI Taxonomy" id="749906"/>
    <lineage>
        <taxon>unclassified sequences</taxon>
        <taxon>metagenomes</taxon>
        <taxon>organismal metagenomes</taxon>
    </lineage>
</organism>
<evidence type="ECO:0000313" key="1">
    <source>
        <dbReference type="EMBL" id="EJW98744.1"/>
    </source>
</evidence>